<accession>A0ABQ5WQT8</accession>
<reference evidence="2" key="1">
    <citation type="journal article" date="2019" name="Int. J. Syst. Evol. Microbiol.">
        <title>The Global Catalogue of Microorganisms (GCM) 10K type strain sequencing project: providing services to taxonomists for standard genome sequencing and annotation.</title>
        <authorList>
            <consortium name="The Broad Institute Genomics Platform"/>
            <consortium name="The Broad Institute Genome Sequencing Center for Infectious Disease"/>
            <person name="Wu L."/>
            <person name="Ma J."/>
        </authorList>
    </citation>
    <scope>NUCLEOTIDE SEQUENCE [LARGE SCALE GENOMIC DNA]</scope>
    <source>
        <strain evidence="2">NBRC 3266</strain>
    </source>
</reference>
<evidence type="ECO:0000313" key="1">
    <source>
        <dbReference type="EMBL" id="GLQ65850.1"/>
    </source>
</evidence>
<dbReference type="EMBL" id="BSNV01000006">
    <property type="protein sequence ID" value="GLQ65850.1"/>
    <property type="molecule type" value="Genomic_DNA"/>
</dbReference>
<comment type="caution">
    <text evidence="1">The sequence shown here is derived from an EMBL/GenBank/DDBJ whole genome shotgun (WGS) entry which is preliminary data.</text>
</comment>
<proteinExistence type="predicted"/>
<evidence type="ECO:0000313" key="2">
    <source>
        <dbReference type="Proteomes" id="UP001156629"/>
    </source>
</evidence>
<dbReference type="RefSeq" id="WP_264815879.1">
    <property type="nucleotide sequence ID" value="NZ_BSNV01000006.1"/>
</dbReference>
<dbReference type="Proteomes" id="UP001156629">
    <property type="component" value="Unassembled WGS sequence"/>
</dbReference>
<name>A0ABQ5WQT8_9PROT</name>
<gene>
    <name evidence="1" type="ORF">GCM10007870_14340</name>
</gene>
<organism evidence="1 2">
    <name type="scientific">Gluconobacter kondonii</name>
    <dbReference type="NCBI Taxonomy" id="941463"/>
    <lineage>
        <taxon>Bacteria</taxon>
        <taxon>Pseudomonadati</taxon>
        <taxon>Pseudomonadota</taxon>
        <taxon>Alphaproteobacteria</taxon>
        <taxon>Acetobacterales</taxon>
        <taxon>Acetobacteraceae</taxon>
        <taxon>Gluconobacter</taxon>
    </lineage>
</organism>
<protein>
    <submittedName>
        <fullName evidence="1">Uncharacterized protein</fullName>
    </submittedName>
</protein>
<keyword evidence="2" id="KW-1185">Reference proteome</keyword>
<sequence>MNKLRFSKKALSFGKELFSDPVFTIFRLIGLSYSALTLKSSMTTAGSGTFLEQEEIKDKVYDIYRGVWHLGVGSLGQDWDIEGNNLVECLASFCRHYRPDRKILVDNARIWLTWDDVTFERWTKAAILYDFRREEEPGDYPTARVFWLAVVTYVERSIREYPDKIAQSSLRYRKKSCPLA</sequence>